<proteinExistence type="predicted"/>
<sequence length="267" mass="30118">MKQFLRSLFGLKEVTIKRTGAGTGPAVGELEVAYIKSSNKRLAVLQTLSEKYQNTAHASKMQAVYEKTKNIHSYLVGRRLAHELELFHLQNTDHFIKTFTVILEVHQKHQHLASPPPLPELEAKPRVKRVEKSLQLPEMIKPISTQGQSAHPLGARTPVPRLQVPDISLNTFERISYLHENAVGKLVVHQVGFTSSPEEKNTFLAHITSRLGLEEISYVGNAHVTIPNQNGVTPTGIVPIIHWEGFLYAINLNDYRLFPVRIYRKGM</sequence>
<dbReference type="EMBL" id="JBHSYQ010000008">
    <property type="protein sequence ID" value="MFC6998886.1"/>
    <property type="molecule type" value="Genomic_DNA"/>
</dbReference>
<dbReference type="RefSeq" id="WP_066625107.1">
    <property type="nucleotide sequence ID" value="NZ_JBHSYQ010000008.1"/>
</dbReference>
<gene>
    <name evidence="1" type="ORF">ACFQHR_14710</name>
</gene>
<organism evidence="1 2">
    <name type="scientific">Rufibacter roseus</name>
    <dbReference type="NCBI Taxonomy" id="1567108"/>
    <lineage>
        <taxon>Bacteria</taxon>
        <taxon>Pseudomonadati</taxon>
        <taxon>Bacteroidota</taxon>
        <taxon>Cytophagia</taxon>
        <taxon>Cytophagales</taxon>
        <taxon>Hymenobacteraceae</taxon>
        <taxon>Rufibacter</taxon>
    </lineage>
</organism>
<evidence type="ECO:0000313" key="1">
    <source>
        <dbReference type="EMBL" id="MFC6998886.1"/>
    </source>
</evidence>
<protein>
    <submittedName>
        <fullName evidence="1">Uncharacterized protein</fullName>
    </submittedName>
</protein>
<dbReference type="Proteomes" id="UP001596405">
    <property type="component" value="Unassembled WGS sequence"/>
</dbReference>
<reference evidence="2" key="1">
    <citation type="journal article" date="2019" name="Int. J. Syst. Evol. Microbiol.">
        <title>The Global Catalogue of Microorganisms (GCM) 10K type strain sequencing project: providing services to taxonomists for standard genome sequencing and annotation.</title>
        <authorList>
            <consortium name="The Broad Institute Genomics Platform"/>
            <consortium name="The Broad Institute Genome Sequencing Center for Infectious Disease"/>
            <person name="Wu L."/>
            <person name="Ma J."/>
        </authorList>
    </citation>
    <scope>NUCLEOTIDE SEQUENCE [LARGE SCALE GENOMIC DNA]</scope>
    <source>
        <strain evidence="2">CGMCC 4.7393</strain>
    </source>
</reference>
<comment type="caution">
    <text evidence="1">The sequence shown here is derived from an EMBL/GenBank/DDBJ whole genome shotgun (WGS) entry which is preliminary data.</text>
</comment>
<keyword evidence="2" id="KW-1185">Reference proteome</keyword>
<name>A0ABW2DM21_9BACT</name>
<accession>A0ABW2DM21</accession>
<evidence type="ECO:0000313" key="2">
    <source>
        <dbReference type="Proteomes" id="UP001596405"/>
    </source>
</evidence>